<dbReference type="AlphaFoldDB" id="A0A937FG78"/>
<dbReference type="InterPro" id="IPR039532">
    <property type="entry name" value="TetR_C_Firmicutes"/>
</dbReference>
<proteinExistence type="predicted"/>
<dbReference type="PANTHER" id="PTHR43479:SF23">
    <property type="entry name" value="HTH TETR-TYPE DOMAIN-CONTAINING PROTEIN"/>
    <property type="match status" value="1"/>
</dbReference>
<dbReference type="EMBL" id="JAESWA010000023">
    <property type="protein sequence ID" value="MBL4932794.1"/>
    <property type="molecule type" value="Genomic_DNA"/>
</dbReference>
<dbReference type="SUPFAM" id="SSF46689">
    <property type="entry name" value="Homeodomain-like"/>
    <property type="match status" value="1"/>
</dbReference>
<feature type="DNA-binding region" description="H-T-H motif" evidence="2">
    <location>
        <begin position="34"/>
        <end position="53"/>
    </location>
</feature>
<evidence type="ECO:0000256" key="2">
    <source>
        <dbReference type="PROSITE-ProRule" id="PRU00335"/>
    </source>
</evidence>
<evidence type="ECO:0000313" key="5">
    <source>
        <dbReference type="Proteomes" id="UP000623681"/>
    </source>
</evidence>
<keyword evidence="1 2" id="KW-0238">DNA-binding</keyword>
<dbReference type="InterPro" id="IPR009057">
    <property type="entry name" value="Homeodomain-like_sf"/>
</dbReference>
<feature type="domain" description="HTH tetR-type" evidence="3">
    <location>
        <begin position="11"/>
        <end position="71"/>
    </location>
</feature>
<dbReference type="Proteomes" id="UP000623681">
    <property type="component" value="Unassembled WGS sequence"/>
</dbReference>
<dbReference type="RefSeq" id="WP_202768181.1">
    <property type="nucleotide sequence ID" value="NZ_JAESWA010000023.1"/>
</dbReference>
<comment type="caution">
    <text evidence="4">The sequence shown here is derived from an EMBL/GenBank/DDBJ whole genome shotgun (WGS) entry which is preliminary data.</text>
</comment>
<dbReference type="Gene3D" id="1.10.357.10">
    <property type="entry name" value="Tetracycline Repressor, domain 2"/>
    <property type="match status" value="1"/>
</dbReference>
<organism evidence="4 5">
    <name type="scientific">Clostridium paridis</name>
    <dbReference type="NCBI Taxonomy" id="2803863"/>
    <lineage>
        <taxon>Bacteria</taxon>
        <taxon>Bacillati</taxon>
        <taxon>Bacillota</taxon>
        <taxon>Clostridia</taxon>
        <taxon>Eubacteriales</taxon>
        <taxon>Clostridiaceae</taxon>
        <taxon>Clostridium</taxon>
    </lineage>
</organism>
<dbReference type="PANTHER" id="PTHR43479">
    <property type="entry name" value="ACREF/ENVCD OPERON REPRESSOR-RELATED"/>
    <property type="match status" value="1"/>
</dbReference>
<keyword evidence="5" id="KW-1185">Reference proteome</keyword>
<reference evidence="4" key="1">
    <citation type="submission" date="2021-01" db="EMBL/GenBank/DDBJ databases">
        <title>Genome public.</title>
        <authorList>
            <person name="Liu C."/>
            <person name="Sun Q."/>
        </authorList>
    </citation>
    <scope>NUCLEOTIDE SEQUENCE</scope>
    <source>
        <strain evidence="4">YIM B02565</strain>
    </source>
</reference>
<dbReference type="PROSITE" id="PS50977">
    <property type="entry name" value="HTH_TETR_2"/>
    <property type="match status" value="1"/>
</dbReference>
<sequence length="188" mass="22141">MVGVKGNRRTLYTKSVIKESLLELLQAKEIHEITVTEICKKADINRGTFYSHYNDAFELLQSMEDELFDKVLEYINETPIENYKDQLLLKVLELIYVNKDLCKVLFCKQKDSRIINRIIYLARKADIEYVVHQSNEFNDAHIDYLISHTVGGTFSIIQTWLESDLTESPKELMEIVNNITMFTHKYFY</sequence>
<dbReference type="GO" id="GO:0003677">
    <property type="term" value="F:DNA binding"/>
    <property type="evidence" value="ECO:0007669"/>
    <property type="project" value="UniProtKB-UniRule"/>
</dbReference>
<gene>
    <name evidence="4" type="ORF">JK634_13350</name>
</gene>
<evidence type="ECO:0000313" key="4">
    <source>
        <dbReference type="EMBL" id="MBL4932794.1"/>
    </source>
</evidence>
<accession>A0A937FG78</accession>
<dbReference type="Pfam" id="PF14278">
    <property type="entry name" value="TetR_C_8"/>
    <property type="match status" value="1"/>
</dbReference>
<protein>
    <submittedName>
        <fullName evidence="4">TetR/AcrR family transcriptional regulator</fullName>
    </submittedName>
</protein>
<name>A0A937FG78_9CLOT</name>
<evidence type="ECO:0000259" key="3">
    <source>
        <dbReference type="PROSITE" id="PS50977"/>
    </source>
</evidence>
<dbReference type="InterPro" id="IPR001647">
    <property type="entry name" value="HTH_TetR"/>
</dbReference>
<dbReference type="InterPro" id="IPR050624">
    <property type="entry name" value="HTH-type_Tx_Regulator"/>
</dbReference>
<evidence type="ECO:0000256" key="1">
    <source>
        <dbReference type="ARBA" id="ARBA00023125"/>
    </source>
</evidence>